<sequence length="457" mass="51073">MATDIPQALISWPSAPLTDSLVRNALDSLGKSFSIISGSGSRNANGDLLQWSTYDEIDHDLTYSPPDSTKVLSSSYVIRKALIRKHYLSRCIHNYLIKHQGSILEHHVPKTWELELSFADELDEMWSDDLWDLGAELDNPESKKWWILKPGMADRGMGIRLFHTKEELVDIFESFEEDSDEEAEQGNQNTAVVTSQLRHFVIQEYLADPLLLDPSEVPLDQGVAPTVNNLRGHKFHLRAYCVASGALNVFLYTRVLALFSSSPYRSPSAGDEGSGSAMTLNNDLSAHLTNTSLQTERGEAGVRLLDELAGCHILGSSNADATTPLLFTSHDLEDIKSQMCDVLGETFKASLEMSIHFQPLPNAFELFGIDFLVTHNQTTSGQKFQVQLLEVNSEPAIELTGPRLTWILQDLFKAIAKTCVEPFFHPGDERTPEWPLGEERHHLRKCLEVEVRGSAGW</sequence>
<dbReference type="Proteomes" id="UP001212997">
    <property type="component" value="Unassembled WGS sequence"/>
</dbReference>
<dbReference type="SUPFAM" id="SSF56059">
    <property type="entry name" value="Glutathione synthetase ATP-binding domain-like"/>
    <property type="match status" value="1"/>
</dbReference>
<organism evidence="1 2">
    <name type="scientific">Meripilus lineatus</name>
    <dbReference type="NCBI Taxonomy" id="2056292"/>
    <lineage>
        <taxon>Eukaryota</taxon>
        <taxon>Fungi</taxon>
        <taxon>Dikarya</taxon>
        <taxon>Basidiomycota</taxon>
        <taxon>Agaricomycotina</taxon>
        <taxon>Agaricomycetes</taxon>
        <taxon>Polyporales</taxon>
        <taxon>Meripilaceae</taxon>
        <taxon>Meripilus</taxon>
    </lineage>
</organism>
<accession>A0AAD5V7N9</accession>
<name>A0AAD5V7N9_9APHY</name>
<dbReference type="PANTHER" id="PTHR47551:SF1">
    <property type="entry name" value="TUBULIN--TYROSINE LIGASE PBY1-RELATED"/>
    <property type="match status" value="1"/>
</dbReference>
<evidence type="ECO:0000313" key="1">
    <source>
        <dbReference type="EMBL" id="KAJ3488486.1"/>
    </source>
</evidence>
<dbReference type="AlphaFoldDB" id="A0AAD5V7N9"/>
<dbReference type="PROSITE" id="PS51221">
    <property type="entry name" value="TTL"/>
    <property type="match status" value="1"/>
</dbReference>
<proteinExistence type="predicted"/>
<comment type="caution">
    <text evidence="1">The sequence shown here is derived from an EMBL/GenBank/DDBJ whole genome shotgun (WGS) entry which is preliminary data.</text>
</comment>
<gene>
    <name evidence="1" type="ORF">NLI96_g2809</name>
</gene>
<dbReference type="PANTHER" id="PTHR47551">
    <property type="entry name" value="TUBULIN--TYROSINE LIGASE PBY1-RELATED"/>
    <property type="match status" value="1"/>
</dbReference>
<dbReference type="Gene3D" id="3.30.470.20">
    <property type="entry name" value="ATP-grasp fold, B domain"/>
    <property type="match status" value="1"/>
</dbReference>
<protein>
    <recommendedName>
        <fullName evidence="3">Tubulin-tyrosine ligase</fullName>
    </recommendedName>
</protein>
<keyword evidence="2" id="KW-1185">Reference proteome</keyword>
<dbReference type="InterPro" id="IPR027746">
    <property type="entry name" value="TTL"/>
</dbReference>
<dbReference type="Pfam" id="PF03133">
    <property type="entry name" value="TTL"/>
    <property type="match status" value="1"/>
</dbReference>
<dbReference type="InterPro" id="IPR004344">
    <property type="entry name" value="TTL/TTLL_fam"/>
</dbReference>
<evidence type="ECO:0000313" key="2">
    <source>
        <dbReference type="Proteomes" id="UP001212997"/>
    </source>
</evidence>
<evidence type="ECO:0008006" key="3">
    <source>
        <dbReference type="Google" id="ProtNLM"/>
    </source>
</evidence>
<dbReference type="EMBL" id="JANAWD010000066">
    <property type="protein sequence ID" value="KAJ3488486.1"/>
    <property type="molecule type" value="Genomic_DNA"/>
</dbReference>
<dbReference type="GO" id="GO:0000932">
    <property type="term" value="C:P-body"/>
    <property type="evidence" value="ECO:0007669"/>
    <property type="project" value="TreeGrafter"/>
</dbReference>
<reference evidence="1" key="1">
    <citation type="submission" date="2022-07" db="EMBL/GenBank/DDBJ databases">
        <title>Genome Sequence of Physisporinus lineatus.</title>
        <authorList>
            <person name="Buettner E."/>
        </authorList>
    </citation>
    <scope>NUCLEOTIDE SEQUENCE</scope>
    <source>
        <strain evidence="1">VT162</strain>
    </source>
</reference>